<name>A0A9E4N0B2_9GAMM</name>
<evidence type="ECO:0000313" key="2">
    <source>
        <dbReference type="EMBL" id="MCG7938645.1"/>
    </source>
</evidence>
<dbReference type="SUPFAM" id="SSF110997">
    <property type="entry name" value="Sporulation related repeat"/>
    <property type="match status" value="1"/>
</dbReference>
<dbReference type="EMBL" id="JAEPDI010000003">
    <property type="protein sequence ID" value="MCG7938645.1"/>
    <property type="molecule type" value="Genomic_DNA"/>
</dbReference>
<evidence type="ECO:0000259" key="1">
    <source>
        <dbReference type="PROSITE" id="PS51724"/>
    </source>
</evidence>
<dbReference type="Proteomes" id="UP000886687">
    <property type="component" value="Unassembled WGS sequence"/>
</dbReference>
<dbReference type="Gene3D" id="3.30.70.1070">
    <property type="entry name" value="Sporulation related repeat"/>
    <property type="match status" value="1"/>
</dbReference>
<dbReference type="AlphaFoldDB" id="A0A9E4N0B2"/>
<protein>
    <submittedName>
        <fullName evidence="2">SPOR domain-containing protein</fullName>
    </submittedName>
</protein>
<evidence type="ECO:0000313" key="3">
    <source>
        <dbReference type="Proteomes" id="UP000886687"/>
    </source>
</evidence>
<dbReference type="PROSITE" id="PS51724">
    <property type="entry name" value="SPOR"/>
    <property type="match status" value="1"/>
</dbReference>
<proteinExistence type="predicted"/>
<dbReference type="InterPro" id="IPR007730">
    <property type="entry name" value="SPOR-like_dom"/>
</dbReference>
<organism evidence="2 3">
    <name type="scientific">Candidatus Thiodiazotropha lotti</name>
    <dbReference type="NCBI Taxonomy" id="2792787"/>
    <lineage>
        <taxon>Bacteria</taxon>
        <taxon>Pseudomonadati</taxon>
        <taxon>Pseudomonadota</taxon>
        <taxon>Gammaproteobacteria</taxon>
        <taxon>Chromatiales</taxon>
        <taxon>Sedimenticolaceae</taxon>
        <taxon>Candidatus Thiodiazotropha</taxon>
    </lineage>
</organism>
<accession>A0A9E4N0B2</accession>
<comment type="caution">
    <text evidence="2">The sequence shown here is derived from an EMBL/GenBank/DDBJ whole genome shotgun (WGS) entry which is preliminary data.</text>
</comment>
<dbReference type="InterPro" id="IPR036680">
    <property type="entry name" value="SPOR-like_sf"/>
</dbReference>
<reference evidence="2" key="1">
    <citation type="journal article" date="2021" name="Proc. Natl. Acad. Sci. U.S.A.">
        <title>Global biogeography of chemosynthetic symbionts reveals both localized and globally distributed symbiont groups. .</title>
        <authorList>
            <person name="Osvatic J.T."/>
            <person name="Wilkins L.G.E."/>
            <person name="Leibrecht L."/>
            <person name="Leray M."/>
            <person name="Zauner S."/>
            <person name="Polzin J."/>
            <person name="Camacho Y."/>
            <person name="Gros O."/>
            <person name="van Gils J.A."/>
            <person name="Eisen J.A."/>
            <person name="Petersen J.M."/>
            <person name="Yuen B."/>
        </authorList>
    </citation>
    <scope>NUCLEOTIDE SEQUENCE</scope>
    <source>
        <strain evidence="2">MAGL173</strain>
    </source>
</reference>
<gene>
    <name evidence="2" type="ORF">JAZ04_07280</name>
</gene>
<dbReference type="GO" id="GO:0042834">
    <property type="term" value="F:peptidoglycan binding"/>
    <property type="evidence" value="ECO:0007669"/>
    <property type="project" value="InterPro"/>
</dbReference>
<sequence length="72" mass="8392">MASLTNENNAKKLVQRLRKAELPAQMAPVKLNGKPHYRVRVGPEVDHRLAEKMLAKIKREFKLNPKLMRYPE</sequence>
<feature type="domain" description="SPOR" evidence="1">
    <location>
        <begin position="1"/>
        <end position="70"/>
    </location>
</feature>
<dbReference type="Pfam" id="PF05036">
    <property type="entry name" value="SPOR"/>
    <property type="match status" value="1"/>
</dbReference>